<dbReference type="Pfam" id="PF14559">
    <property type="entry name" value="TPR_19"/>
    <property type="match status" value="2"/>
</dbReference>
<feature type="compositionally biased region" description="Acidic residues" evidence="4">
    <location>
        <begin position="1136"/>
        <end position="1151"/>
    </location>
</feature>
<evidence type="ECO:0000256" key="2">
    <source>
        <dbReference type="ARBA" id="ARBA00022803"/>
    </source>
</evidence>
<keyword evidence="6" id="KW-1185">Reference proteome</keyword>
<protein>
    <submittedName>
        <fullName evidence="5">Uncharacterized protein</fullName>
    </submittedName>
</protein>
<dbReference type="InterPro" id="IPR019734">
    <property type="entry name" value="TPR_rpt"/>
</dbReference>
<keyword evidence="2 3" id="KW-0802">TPR repeat</keyword>
<dbReference type="OMA" id="EHWLTIA"/>
<feature type="repeat" description="TPR" evidence="3">
    <location>
        <begin position="734"/>
        <end position="767"/>
    </location>
</feature>
<dbReference type="Proteomes" id="UP000002630">
    <property type="component" value="Linkage Group LG18"/>
</dbReference>
<dbReference type="Pfam" id="PF13432">
    <property type="entry name" value="TPR_16"/>
    <property type="match status" value="1"/>
</dbReference>
<sequence length="1233" mass="136658">MSMSPRDDDARDDGCIRIPVRGAQQTVEVYTEELPSDYNDVVDVLKAEIAPLDIWLRFAVEYYRQGSEEHFRGILNEIIEALTPDTERFYADDRRAFDVGRIRILNALAADSVKQASKCSDRSARDDGYTTALSHLTSADRIDNMSELTWVGKGVFYLCQGELDRAKYFFENARKQRHNFPATLGEAAVNFHHGNYKQALDLYSEAIRVNPECSASVRVGLGLCCYKLGQISRAQAAMTRALQLDPQNVQALVGSAILELSTASAGSQDAVRRTENAINTISMAYHVDAKNAMVLNHLANHYFWTWSPLKATLSIAQGSRSGTVRGDLKDALVGGDIIRIGSGFATAMGDEGFDGTTLHLREEFTEPSGDKLKLFTKDYRKVVELASTAYENTSAPEIKAESCYLKARVHHATGNLSEAKLLYNEACHLWPQFPLAQYGMAQMLVNEGSIDPAMKALNAVLAEVPDNQEALVLLGVLCAKNKDRLPALSKFKRALELNPRLSDAWIAQAQVLQEDPADHKLALSSYLKGLGDGGATSTGTTFPEGLSDRSGSQTRQAAWTNIAVLHEHIGNAADAMTAYRHAFSEKASGVKRTDDTVDSDALLRITDPANQLFWEWKELPATASVVEGSRTVQTSVPIRGALRKGTHVRVGEHYVTTAQGPEKDGKFEVADVAPGGVDGLALQGPLFKKVHKIRVTKENVSMVFNLALLHEKQGHHEAAQELHKAVLAEHPTYVNSYLRLGIMARDSGQIHEASKWFKQALEVDGENPNIVAYIGNLHMRNSEWGPAQKKFEKILEMPGLRGDSYANLSLGNIYFSNLEDRTKYEKHLLHAANFYHEVLKKDDANAFSANGLGMVLAEKGTLDHAKDVFARVREVSAEVLGDVWINLAHVYLAQNKHNEAIRLYQNCLKKFHGGRDPSLHIYLAHAYFDARQYNDCMRVLLKALHVSPNNLQLWYNLALARETFAVAVLQKEQKGEARTLAEVENAIEDLKGATKLFSWLKDCKPDKTGGVRHLPYDASKAEKHAKFCFDNIERAAQHLNHEKMKADQQQEVHERHQRALEKMVQQRKQEEEEQRRRQETHAREREERAKLKQASLDKLQESWTTQTHTELSKPGGGKGGRGSEQSSNQAPQYESGSEEDADVLSDNDDDGAGQADRYGDGAGTSDAQAPLLPQPNLKDIGLSSSSDDSDDAFGGEDEGEAGAGQKRKWDSDEDEAGQADQTATKRQTIEDSE</sequence>
<dbReference type="GO" id="GO:0000993">
    <property type="term" value="F:RNA polymerase II complex binding"/>
    <property type="evidence" value="ECO:0007669"/>
    <property type="project" value="TreeGrafter"/>
</dbReference>
<dbReference type="PROSITE" id="PS50005">
    <property type="entry name" value="TPR"/>
    <property type="match status" value="5"/>
</dbReference>
<name>D7FJ11_ECTSI</name>
<dbReference type="eggNOG" id="KOG2002">
    <property type="taxonomic scope" value="Eukaryota"/>
</dbReference>
<dbReference type="Gene3D" id="1.25.40.10">
    <property type="entry name" value="Tetratricopeptide repeat domain"/>
    <property type="match status" value="3"/>
</dbReference>
<dbReference type="PANTHER" id="PTHR14027:SF2">
    <property type="entry name" value="RNA POLYMERASE-ASSOCIATED PROTEIN CTR9 HOMOLOG"/>
    <property type="match status" value="1"/>
</dbReference>
<gene>
    <name evidence="5" type="ORF">Esi_0125_0049</name>
</gene>
<organism evidence="5 6">
    <name type="scientific">Ectocarpus siliculosus</name>
    <name type="common">Brown alga</name>
    <name type="synonym">Conferva siliculosa</name>
    <dbReference type="NCBI Taxonomy" id="2880"/>
    <lineage>
        <taxon>Eukaryota</taxon>
        <taxon>Sar</taxon>
        <taxon>Stramenopiles</taxon>
        <taxon>Ochrophyta</taxon>
        <taxon>PX clade</taxon>
        <taxon>Phaeophyceae</taxon>
        <taxon>Ectocarpales</taxon>
        <taxon>Ectocarpaceae</taxon>
        <taxon>Ectocarpus</taxon>
    </lineage>
</organism>
<feature type="compositionally biased region" description="Basic and acidic residues" evidence="4">
    <location>
        <begin position="1067"/>
        <end position="1090"/>
    </location>
</feature>
<feature type="repeat" description="TPR" evidence="3">
    <location>
        <begin position="215"/>
        <end position="248"/>
    </location>
</feature>
<feature type="repeat" description="TPR" evidence="3">
    <location>
        <begin position="180"/>
        <end position="213"/>
    </location>
</feature>
<dbReference type="PANTHER" id="PTHR14027">
    <property type="entry name" value="RNA POLYMERASE-ASSOCIATED PROTEIN CTR9"/>
    <property type="match status" value="1"/>
</dbReference>
<dbReference type="EMBL" id="FN649743">
    <property type="protein sequence ID" value="CBJ49050.1"/>
    <property type="molecule type" value="Genomic_DNA"/>
</dbReference>
<feature type="region of interest" description="Disordered" evidence="4">
    <location>
        <begin position="1062"/>
        <end position="1233"/>
    </location>
</feature>
<evidence type="ECO:0000256" key="1">
    <source>
        <dbReference type="ARBA" id="ARBA00022737"/>
    </source>
</evidence>
<dbReference type="InParanoid" id="D7FJ11"/>
<keyword evidence="1" id="KW-0677">Repeat</keyword>
<feature type="repeat" description="TPR" evidence="3">
    <location>
        <begin position="917"/>
        <end position="950"/>
    </location>
</feature>
<dbReference type="OrthoDB" id="343875at2759"/>
<evidence type="ECO:0000313" key="5">
    <source>
        <dbReference type="EMBL" id="CBJ49050.1"/>
    </source>
</evidence>
<dbReference type="GO" id="GO:0006355">
    <property type="term" value="P:regulation of DNA-templated transcription"/>
    <property type="evidence" value="ECO:0007669"/>
    <property type="project" value="InterPro"/>
</dbReference>
<proteinExistence type="predicted"/>
<evidence type="ECO:0000256" key="3">
    <source>
        <dbReference type="PROSITE-ProRule" id="PRU00339"/>
    </source>
</evidence>
<dbReference type="Pfam" id="PF13176">
    <property type="entry name" value="TPR_7"/>
    <property type="match status" value="1"/>
</dbReference>
<dbReference type="InterPro" id="IPR031101">
    <property type="entry name" value="Ctr9"/>
</dbReference>
<dbReference type="InterPro" id="IPR011990">
    <property type="entry name" value="TPR-like_helical_dom_sf"/>
</dbReference>
<evidence type="ECO:0000256" key="4">
    <source>
        <dbReference type="SAM" id="MobiDB-lite"/>
    </source>
</evidence>
<dbReference type="EMBL" id="FN647904">
    <property type="protein sequence ID" value="CBJ49050.1"/>
    <property type="molecule type" value="Genomic_DNA"/>
</dbReference>
<dbReference type="SUPFAM" id="SSF48452">
    <property type="entry name" value="TPR-like"/>
    <property type="match status" value="3"/>
</dbReference>
<feature type="repeat" description="TPR" evidence="3">
    <location>
        <begin position="468"/>
        <end position="501"/>
    </location>
</feature>
<reference evidence="5 6" key="1">
    <citation type="journal article" date="2010" name="Nature">
        <title>The Ectocarpus genome and the independent evolution of multicellularity in brown algae.</title>
        <authorList>
            <person name="Cock J.M."/>
            <person name="Sterck L."/>
            <person name="Rouze P."/>
            <person name="Scornet D."/>
            <person name="Allen A.E."/>
            <person name="Amoutzias G."/>
            <person name="Anthouard V."/>
            <person name="Artiguenave F."/>
            <person name="Aury J.M."/>
            <person name="Badger J.H."/>
            <person name="Beszteri B."/>
            <person name="Billiau K."/>
            <person name="Bonnet E."/>
            <person name="Bothwell J.H."/>
            <person name="Bowler C."/>
            <person name="Boyen C."/>
            <person name="Brownlee C."/>
            <person name="Carrano C.J."/>
            <person name="Charrier B."/>
            <person name="Cho G.Y."/>
            <person name="Coelho S.M."/>
            <person name="Collen J."/>
            <person name="Corre E."/>
            <person name="Da Silva C."/>
            <person name="Delage L."/>
            <person name="Delaroque N."/>
            <person name="Dittami S.M."/>
            <person name="Doulbeau S."/>
            <person name="Elias M."/>
            <person name="Farnham G."/>
            <person name="Gachon C.M."/>
            <person name="Gschloessl B."/>
            <person name="Heesch S."/>
            <person name="Jabbari K."/>
            <person name="Jubin C."/>
            <person name="Kawai H."/>
            <person name="Kimura K."/>
            <person name="Kloareg B."/>
            <person name="Kupper F.C."/>
            <person name="Lang D."/>
            <person name="Le Bail A."/>
            <person name="Leblanc C."/>
            <person name="Lerouge P."/>
            <person name="Lohr M."/>
            <person name="Lopez P.J."/>
            <person name="Martens C."/>
            <person name="Maumus F."/>
            <person name="Michel G."/>
            <person name="Miranda-Saavedra D."/>
            <person name="Morales J."/>
            <person name="Moreau H."/>
            <person name="Motomura T."/>
            <person name="Nagasato C."/>
            <person name="Napoli C.A."/>
            <person name="Nelson D.R."/>
            <person name="Nyvall-Collen P."/>
            <person name="Peters A.F."/>
            <person name="Pommier C."/>
            <person name="Potin P."/>
            <person name="Poulain J."/>
            <person name="Quesneville H."/>
            <person name="Read B."/>
            <person name="Rensing S.A."/>
            <person name="Ritter A."/>
            <person name="Rousvoal S."/>
            <person name="Samanta M."/>
            <person name="Samson G."/>
            <person name="Schroeder D.C."/>
            <person name="Segurens B."/>
            <person name="Strittmatter M."/>
            <person name="Tonon T."/>
            <person name="Tregear J.W."/>
            <person name="Valentin K."/>
            <person name="von Dassow P."/>
            <person name="Yamagishi T."/>
            <person name="Van de Peer Y."/>
            <person name="Wincker P."/>
        </authorList>
    </citation>
    <scope>NUCLEOTIDE SEQUENCE [LARGE SCALE GENOMIC DNA]</scope>
    <source>
        <strain evidence="6">Ec32 / CCAP1310/4</strain>
    </source>
</reference>
<feature type="compositionally biased region" description="Polar residues" evidence="4">
    <location>
        <begin position="1123"/>
        <end position="1135"/>
    </location>
</feature>
<dbReference type="STRING" id="2880.D7FJ11"/>
<dbReference type="SMART" id="SM00028">
    <property type="entry name" value="TPR"/>
    <property type="match status" value="11"/>
</dbReference>
<dbReference type="GO" id="GO:0006368">
    <property type="term" value="P:transcription elongation by RNA polymerase II"/>
    <property type="evidence" value="ECO:0007669"/>
    <property type="project" value="TreeGrafter"/>
</dbReference>
<dbReference type="GO" id="GO:0016593">
    <property type="term" value="C:Cdc73/Paf1 complex"/>
    <property type="evidence" value="ECO:0007669"/>
    <property type="project" value="TreeGrafter"/>
</dbReference>
<accession>D7FJ11</accession>
<dbReference type="AlphaFoldDB" id="D7FJ11"/>
<feature type="compositionally biased region" description="Acidic residues" evidence="4">
    <location>
        <begin position="1187"/>
        <end position="1200"/>
    </location>
</feature>
<evidence type="ECO:0000313" key="6">
    <source>
        <dbReference type="Proteomes" id="UP000002630"/>
    </source>
</evidence>